<feature type="compositionally biased region" description="Low complexity" evidence="7">
    <location>
        <begin position="255"/>
        <end position="268"/>
    </location>
</feature>
<evidence type="ECO:0000256" key="4">
    <source>
        <dbReference type="ARBA" id="ARBA00023237"/>
    </source>
</evidence>
<sequence length="268" mass="30127">MRRLKSLTLVALAVLAISACSNSKSEVEQAPAQELFTEARTYLQEGNYSQATRYLEAVNSRFPGTSYSEQAQLDLIYAAYKTQDYTKALVTADAFLQQYPYSQHLDYVLYMAALTNSALGDNLIQDFFGVDRSTRETTSMKTAFSNFQTLVQNFPNSPYTPDAVARMAYIKDRLARHELEIAKFYAKRNAHVAVANRVTDMLRTYSDTAATLEALPLMQHAYEQMGLTQLAKDAETLIKANEGRSIKPVEKPEEPLLSLPSWLKSSDE</sequence>
<dbReference type="GO" id="GO:0043165">
    <property type="term" value="P:Gram-negative-bacterium-type cell outer membrane assembly"/>
    <property type="evidence" value="ECO:0007669"/>
    <property type="project" value="UniProtKB-UniRule"/>
</dbReference>
<comment type="subunit">
    <text evidence="6">Part of the Bam complex.</text>
</comment>
<dbReference type="AlphaFoldDB" id="A0A4R6V9S0"/>
<feature type="region of interest" description="Disordered" evidence="7">
    <location>
        <begin position="245"/>
        <end position="268"/>
    </location>
</feature>
<dbReference type="RefSeq" id="WP_133546054.1">
    <property type="nucleotide sequence ID" value="NZ_SNYQ01000013.1"/>
</dbReference>
<dbReference type="OrthoDB" id="9779191at2"/>
<comment type="function">
    <text evidence="6">Part of the outer membrane protein assembly complex, which is involved in assembly and insertion of beta-barrel proteins into the outer membrane.</text>
</comment>
<keyword evidence="5 6" id="KW-0449">Lipoprotein</keyword>
<evidence type="ECO:0000256" key="6">
    <source>
        <dbReference type="HAMAP-Rule" id="MF_00922"/>
    </source>
</evidence>
<dbReference type="Gene3D" id="1.25.40.10">
    <property type="entry name" value="Tetratricopeptide repeat domain"/>
    <property type="match status" value="1"/>
</dbReference>
<comment type="subcellular location">
    <subcellularLocation>
        <location evidence="6">Cell outer membrane</location>
        <topology evidence="6">Lipid-anchor</topology>
    </subcellularLocation>
</comment>
<proteinExistence type="inferred from homology"/>
<organism evidence="10 11">
    <name type="scientific">Mesocricetibacter intestinalis</name>
    <dbReference type="NCBI Taxonomy" id="1521930"/>
    <lineage>
        <taxon>Bacteria</taxon>
        <taxon>Pseudomonadati</taxon>
        <taxon>Pseudomonadota</taxon>
        <taxon>Gammaproteobacteria</taxon>
        <taxon>Pasteurellales</taxon>
        <taxon>Pasteurellaceae</taxon>
        <taxon>Mesocricetibacter</taxon>
    </lineage>
</organism>
<dbReference type="Proteomes" id="UP000295657">
    <property type="component" value="Unassembled WGS sequence"/>
</dbReference>
<comment type="similarity">
    <text evidence="6">Belongs to the BamD family.</text>
</comment>
<dbReference type="CDD" id="cd15830">
    <property type="entry name" value="BamD"/>
    <property type="match status" value="1"/>
</dbReference>
<gene>
    <name evidence="6" type="primary">bamD</name>
    <name evidence="10" type="ORF">EDC45_2051</name>
</gene>
<dbReference type="SUPFAM" id="SSF48452">
    <property type="entry name" value="TPR-like"/>
    <property type="match status" value="1"/>
</dbReference>
<evidence type="ECO:0000256" key="8">
    <source>
        <dbReference type="SAM" id="SignalP"/>
    </source>
</evidence>
<name>A0A4R6V9S0_9PAST</name>
<feature type="chain" id="PRO_5021053552" description="Outer membrane protein assembly factor BamD" evidence="8">
    <location>
        <begin position="22"/>
        <end position="268"/>
    </location>
</feature>
<evidence type="ECO:0000256" key="5">
    <source>
        <dbReference type="ARBA" id="ARBA00023288"/>
    </source>
</evidence>
<keyword evidence="2 6" id="KW-0472">Membrane</keyword>
<dbReference type="EMBL" id="SNYQ01000013">
    <property type="protein sequence ID" value="TDQ56229.1"/>
    <property type="molecule type" value="Genomic_DNA"/>
</dbReference>
<keyword evidence="1 6" id="KW-0732">Signal</keyword>
<keyword evidence="4 6" id="KW-0998">Cell outer membrane</keyword>
<dbReference type="Pfam" id="PF13525">
    <property type="entry name" value="YfiO"/>
    <property type="match status" value="1"/>
</dbReference>
<dbReference type="PANTHER" id="PTHR37423">
    <property type="entry name" value="SOLUBLE LYTIC MUREIN TRANSGLYCOSYLASE-RELATED"/>
    <property type="match status" value="1"/>
</dbReference>
<evidence type="ECO:0000259" key="9">
    <source>
        <dbReference type="Pfam" id="PF13525"/>
    </source>
</evidence>
<feature type="compositionally biased region" description="Basic and acidic residues" evidence="7">
    <location>
        <begin position="245"/>
        <end position="254"/>
    </location>
</feature>
<evidence type="ECO:0000256" key="1">
    <source>
        <dbReference type="ARBA" id="ARBA00022729"/>
    </source>
</evidence>
<accession>A0A4R6V9S0</accession>
<dbReference type="PROSITE" id="PS51257">
    <property type="entry name" value="PROKAR_LIPOPROTEIN"/>
    <property type="match status" value="1"/>
</dbReference>
<reference evidence="10 11" key="1">
    <citation type="submission" date="2019-03" db="EMBL/GenBank/DDBJ databases">
        <title>Genomic Encyclopedia of Type Strains, Phase IV (KMG-IV): sequencing the most valuable type-strain genomes for metagenomic binning, comparative biology and taxonomic classification.</title>
        <authorList>
            <person name="Goeker M."/>
        </authorList>
    </citation>
    <scope>NUCLEOTIDE SEQUENCE [LARGE SCALE GENOMIC DNA]</scope>
    <source>
        <strain evidence="10 11">DSM 28403</strain>
    </source>
</reference>
<dbReference type="GO" id="GO:1990063">
    <property type="term" value="C:Bam protein complex"/>
    <property type="evidence" value="ECO:0007669"/>
    <property type="project" value="TreeGrafter"/>
</dbReference>
<dbReference type="InterPro" id="IPR039565">
    <property type="entry name" value="BamD-like"/>
</dbReference>
<evidence type="ECO:0000313" key="11">
    <source>
        <dbReference type="Proteomes" id="UP000295657"/>
    </source>
</evidence>
<dbReference type="NCBIfam" id="TIGR03302">
    <property type="entry name" value="OM_YfiO"/>
    <property type="match status" value="1"/>
</dbReference>
<comment type="caution">
    <text evidence="10">The sequence shown here is derived from an EMBL/GenBank/DDBJ whole genome shotgun (WGS) entry which is preliminary data.</text>
</comment>
<dbReference type="InterPro" id="IPR017689">
    <property type="entry name" value="BamD"/>
</dbReference>
<evidence type="ECO:0000256" key="3">
    <source>
        <dbReference type="ARBA" id="ARBA00023139"/>
    </source>
</evidence>
<dbReference type="PANTHER" id="PTHR37423:SF1">
    <property type="entry name" value="OUTER MEMBRANE PROTEIN ASSEMBLY FACTOR BAMD"/>
    <property type="match status" value="1"/>
</dbReference>
<evidence type="ECO:0000256" key="7">
    <source>
        <dbReference type="SAM" id="MobiDB-lite"/>
    </source>
</evidence>
<dbReference type="InterPro" id="IPR011990">
    <property type="entry name" value="TPR-like_helical_dom_sf"/>
</dbReference>
<dbReference type="HAMAP" id="MF_00922">
    <property type="entry name" value="OM_assembly_BamD"/>
    <property type="match status" value="1"/>
</dbReference>
<protein>
    <recommendedName>
        <fullName evidence="6">Outer membrane protein assembly factor BamD</fullName>
    </recommendedName>
</protein>
<keyword evidence="3 6" id="KW-0564">Palmitate</keyword>
<evidence type="ECO:0000313" key="10">
    <source>
        <dbReference type="EMBL" id="TDQ56229.1"/>
    </source>
</evidence>
<feature type="signal peptide" evidence="8">
    <location>
        <begin position="1"/>
        <end position="21"/>
    </location>
</feature>
<feature type="domain" description="Outer membrane lipoprotein BamD-like" evidence="9">
    <location>
        <begin position="29"/>
        <end position="237"/>
    </location>
</feature>
<dbReference type="GO" id="GO:0051205">
    <property type="term" value="P:protein insertion into membrane"/>
    <property type="evidence" value="ECO:0007669"/>
    <property type="project" value="UniProtKB-UniRule"/>
</dbReference>
<keyword evidence="11" id="KW-1185">Reference proteome</keyword>
<evidence type="ECO:0000256" key="2">
    <source>
        <dbReference type="ARBA" id="ARBA00023136"/>
    </source>
</evidence>